<protein>
    <submittedName>
        <fullName evidence="1">MmcQ/YjbR family DNA-binding protein</fullName>
    </submittedName>
</protein>
<name>A0A6H2H426_9BACL</name>
<sequence>MNHEKLQRIGLGYPGASVKTPFDPHMPVLYVRDKMFALLGRTGELESVNLKVIPDEAWLQRETYPGAVLPGFHMNKRHWNTVVLNGAVPDAVVEGMLQESYLLVVAGLPKKVQAELAGSLKRIFPGWSG</sequence>
<dbReference type="EMBL" id="CP051428">
    <property type="protein sequence ID" value="QJC54176.1"/>
    <property type="molecule type" value="Genomic_DNA"/>
</dbReference>
<evidence type="ECO:0000313" key="1">
    <source>
        <dbReference type="EMBL" id="QJC54176.1"/>
    </source>
</evidence>
<dbReference type="InterPro" id="IPR058532">
    <property type="entry name" value="YjbR/MT2646/Rv2570-like"/>
</dbReference>
<organism evidence="1 2">
    <name type="scientific">Paenibacillus albicereus</name>
    <dbReference type="NCBI Taxonomy" id="2726185"/>
    <lineage>
        <taxon>Bacteria</taxon>
        <taxon>Bacillati</taxon>
        <taxon>Bacillota</taxon>
        <taxon>Bacilli</taxon>
        <taxon>Bacillales</taxon>
        <taxon>Paenibacillaceae</taxon>
        <taxon>Paenibacillus</taxon>
    </lineage>
</organism>
<dbReference type="InterPro" id="IPR007351">
    <property type="entry name" value="YjbR"/>
</dbReference>
<dbReference type="Gene3D" id="3.90.1150.30">
    <property type="match status" value="1"/>
</dbReference>
<proteinExistence type="predicted"/>
<keyword evidence="1" id="KW-0238">DNA-binding</keyword>
<accession>A0A6H2H426</accession>
<dbReference type="Pfam" id="PF04237">
    <property type="entry name" value="YjbR"/>
    <property type="match status" value="1"/>
</dbReference>
<dbReference type="AlphaFoldDB" id="A0A6H2H426"/>
<evidence type="ECO:0000313" key="2">
    <source>
        <dbReference type="Proteomes" id="UP000502136"/>
    </source>
</evidence>
<dbReference type="KEGG" id="palr:HGI30_03635"/>
<dbReference type="SUPFAM" id="SSF142906">
    <property type="entry name" value="YjbR-like"/>
    <property type="match status" value="1"/>
</dbReference>
<dbReference type="GO" id="GO:0003677">
    <property type="term" value="F:DNA binding"/>
    <property type="evidence" value="ECO:0007669"/>
    <property type="project" value="UniProtKB-KW"/>
</dbReference>
<keyword evidence="2" id="KW-1185">Reference proteome</keyword>
<reference evidence="1 2" key="1">
    <citation type="submission" date="2020-04" db="EMBL/GenBank/DDBJ databases">
        <title>Novel Paenibacillus strain UniB2 isolated from commercial digestive syrup.</title>
        <authorList>
            <person name="Thorat V."/>
            <person name="Kirdat K."/>
            <person name="Tiwarekar B."/>
            <person name="Yadav A."/>
        </authorList>
    </citation>
    <scope>NUCLEOTIDE SEQUENCE [LARGE SCALE GENOMIC DNA]</scope>
    <source>
        <strain evidence="1 2">UniB2</strain>
    </source>
</reference>
<dbReference type="InterPro" id="IPR038056">
    <property type="entry name" value="YjbR-like_sf"/>
</dbReference>
<dbReference type="Proteomes" id="UP000502136">
    <property type="component" value="Chromosome"/>
</dbReference>
<dbReference type="PANTHER" id="PTHR35145">
    <property type="entry name" value="CYTOPLASMIC PROTEIN-RELATED"/>
    <property type="match status" value="1"/>
</dbReference>
<dbReference type="PANTHER" id="PTHR35145:SF1">
    <property type="entry name" value="CYTOPLASMIC PROTEIN"/>
    <property type="match status" value="1"/>
</dbReference>
<gene>
    <name evidence="1" type="ORF">HGI30_03635</name>
</gene>